<evidence type="ECO:0000313" key="5">
    <source>
        <dbReference type="Proteomes" id="UP000199060"/>
    </source>
</evidence>
<dbReference type="Gene3D" id="2.30.30.40">
    <property type="entry name" value="SH3 Domains"/>
    <property type="match status" value="1"/>
</dbReference>
<keyword evidence="2" id="KW-0732">Signal</keyword>
<organism evidence="4 5">
    <name type="scientific">Algoriphagus faecimaris</name>
    <dbReference type="NCBI Taxonomy" id="686796"/>
    <lineage>
        <taxon>Bacteria</taxon>
        <taxon>Pseudomonadati</taxon>
        <taxon>Bacteroidota</taxon>
        <taxon>Cytophagia</taxon>
        <taxon>Cytophagales</taxon>
        <taxon>Cyclobacteriaceae</taxon>
        <taxon>Algoriphagus</taxon>
    </lineage>
</organism>
<dbReference type="RefSeq" id="WP_087937769.1">
    <property type="nucleotide sequence ID" value="NZ_FNAC01000002.1"/>
</dbReference>
<dbReference type="Proteomes" id="UP000199060">
    <property type="component" value="Unassembled WGS sequence"/>
</dbReference>
<evidence type="ECO:0000256" key="1">
    <source>
        <dbReference type="SAM" id="Phobius"/>
    </source>
</evidence>
<gene>
    <name evidence="4" type="ORF">SAMN04488104_1002159</name>
</gene>
<evidence type="ECO:0000256" key="2">
    <source>
        <dbReference type="SAM" id="SignalP"/>
    </source>
</evidence>
<feature type="transmembrane region" description="Helical" evidence="1">
    <location>
        <begin position="158"/>
        <end position="177"/>
    </location>
</feature>
<dbReference type="PROSITE" id="PS51781">
    <property type="entry name" value="SH3B"/>
    <property type="match status" value="1"/>
</dbReference>
<keyword evidence="1" id="KW-0472">Membrane</keyword>
<dbReference type="AlphaFoldDB" id="A0A1G6N0T6"/>
<keyword evidence="1" id="KW-0812">Transmembrane</keyword>
<proteinExistence type="predicted"/>
<name>A0A1G6N0T6_9BACT</name>
<keyword evidence="1" id="KW-1133">Transmembrane helix</keyword>
<accession>A0A1G6N0T6</accession>
<dbReference type="InterPro" id="IPR003646">
    <property type="entry name" value="SH3-like_bac-type"/>
</dbReference>
<feature type="chain" id="PRO_5011769522" description="SH3b domain-containing protein" evidence="2">
    <location>
        <begin position="28"/>
        <end position="241"/>
    </location>
</feature>
<dbReference type="STRING" id="686796.SAMN04488104_1002159"/>
<protein>
    <recommendedName>
        <fullName evidence="3">SH3b domain-containing protein</fullName>
    </recommendedName>
</protein>
<feature type="signal peptide" evidence="2">
    <location>
        <begin position="1"/>
        <end position="27"/>
    </location>
</feature>
<dbReference type="EMBL" id="FNAC01000002">
    <property type="protein sequence ID" value="SDC61057.1"/>
    <property type="molecule type" value="Genomic_DNA"/>
</dbReference>
<dbReference type="InterPro" id="IPR011990">
    <property type="entry name" value="TPR-like_helical_dom_sf"/>
</dbReference>
<reference evidence="5" key="1">
    <citation type="submission" date="2016-10" db="EMBL/GenBank/DDBJ databases">
        <authorList>
            <person name="Varghese N."/>
            <person name="Submissions S."/>
        </authorList>
    </citation>
    <scope>NUCLEOTIDE SEQUENCE [LARGE SCALE GENOMIC DNA]</scope>
    <source>
        <strain evidence="5">DSM 23095</strain>
    </source>
</reference>
<dbReference type="Pfam" id="PF08239">
    <property type="entry name" value="SH3_3"/>
    <property type="match status" value="1"/>
</dbReference>
<evidence type="ECO:0000259" key="3">
    <source>
        <dbReference type="PROSITE" id="PS51781"/>
    </source>
</evidence>
<sequence>MPNRKSIFLAKLSIFFIALLQSIHCQGDVNGVAKADSLFAQENYKEAMELYVSNYQSGLYSPAMLLKMAFISEGMGDKEKATLYLSKYYDLVPNNQIISKIKDLTGQNTLHGFEVSDSGRFLLLLVDYKEYIVGGLAFLLILSLLAVWWTGRSSDSRVSYWPSFFLLILLFLSNNFLQGPRTGLITNSPTYVVSKPTAGGSIVERIEPGHRVKIKSSKDIWYEVEWKNKEAYIKKDHITRL</sequence>
<feature type="domain" description="SH3b" evidence="3">
    <location>
        <begin position="180"/>
        <end position="241"/>
    </location>
</feature>
<dbReference type="SMART" id="SM00287">
    <property type="entry name" value="SH3b"/>
    <property type="match status" value="1"/>
</dbReference>
<keyword evidence="5" id="KW-1185">Reference proteome</keyword>
<dbReference type="OrthoDB" id="977366at2"/>
<feature type="transmembrane region" description="Helical" evidence="1">
    <location>
        <begin position="131"/>
        <end position="151"/>
    </location>
</feature>
<evidence type="ECO:0000313" key="4">
    <source>
        <dbReference type="EMBL" id="SDC61057.1"/>
    </source>
</evidence>
<dbReference type="SUPFAM" id="SSF48452">
    <property type="entry name" value="TPR-like"/>
    <property type="match status" value="1"/>
</dbReference>